<keyword evidence="1" id="KW-1133">Transmembrane helix</keyword>
<evidence type="ECO:0000313" key="2">
    <source>
        <dbReference type="EMBL" id="PCS00697.1"/>
    </source>
</evidence>
<evidence type="ECO:0000313" key="3">
    <source>
        <dbReference type="Proteomes" id="UP000218181"/>
    </source>
</evidence>
<protein>
    <submittedName>
        <fullName evidence="2">Uncharacterized protein</fullName>
    </submittedName>
</protein>
<proteinExistence type="predicted"/>
<sequence length="149" mass="16934">MSKNVKKIIRWGLPLYALLSLLSLVIYISFHTIFYQINWNKYASDGNYYIKVQKIMQGGLLRLSGNQNTVQSPFLISLLILGILLSIVIFVITYTTFYARTFLPLVTCVAYLIPLVTNLGTNLLMTFILAYLLIFLSSFLTSASLKSLY</sequence>
<keyword evidence="3" id="KW-1185">Reference proteome</keyword>
<dbReference type="RefSeq" id="WP_096817497.1">
    <property type="nucleotide sequence ID" value="NZ_JXJU01000003.1"/>
</dbReference>
<feature type="transmembrane region" description="Helical" evidence="1">
    <location>
        <begin position="101"/>
        <end position="117"/>
    </location>
</feature>
<feature type="transmembrane region" description="Helical" evidence="1">
    <location>
        <begin position="123"/>
        <end position="145"/>
    </location>
</feature>
<feature type="transmembrane region" description="Helical" evidence="1">
    <location>
        <begin position="12"/>
        <end position="37"/>
    </location>
</feature>
<organism evidence="2 3">
    <name type="scientific">Lactococcus fujiensis JCM 16395</name>
    <dbReference type="NCBI Taxonomy" id="1291764"/>
    <lineage>
        <taxon>Bacteria</taxon>
        <taxon>Bacillati</taxon>
        <taxon>Bacillota</taxon>
        <taxon>Bacilli</taxon>
        <taxon>Lactobacillales</taxon>
        <taxon>Streptococcaceae</taxon>
        <taxon>Lactococcus</taxon>
    </lineage>
</organism>
<keyword evidence="1" id="KW-0812">Transmembrane</keyword>
<feature type="transmembrane region" description="Helical" evidence="1">
    <location>
        <begin position="74"/>
        <end position="94"/>
    </location>
</feature>
<accession>A0A2A5RMY6</accession>
<dbReference type="EMBL" id="JXJU01000003">
    <property type="protein sequence ID" value="PCS00697.1"/>
    <property type="molecule type" value="Genomic_DNA"/>
</dbReference>
<dbReference type="AlphaFoldDB" id="A0A2A5RMY6"/>
<comment type="caution">
    <text evidence="2">The sequence shown here is derived from an EMBL/GenBank/DDBJ whole genome shotgun (WGS) entry which is preliminary data.</text>
</comment>
<keyword evidence="1" id="KW-0472">Membrane</keyword>
<reference evidence="2 3" key="1">
    <citation type="submission" date="2014-12" db="EMBL/GenBank/DDBJ databases">
        <title>Draft genome sequences of 10 type strains of Lactococcus.</title>
        <authorList>
            <person name="Sun Z."/>
            <person name="Zhong Z."/>
            <person name="Liu W."/>
            <person name="Zhang W."/>
            <person name="Zhang H."/>
        </authorList>
    </citation>
    <scope>NUCLEOTIDE SEQUENCE [LARGE SCALE GENOMIC DNA]</scope>
    <source>
        <strain evidence="2 3">JCM 16395</strain>
    </source>
</reference>
<gene>
    <name evidence="2" type="ORF">RT41_GL001079</name>
</gene>
<name>A0A2A5RMY6_9LACT</name>
<evidence type="ECO:0000256" key="1">
    <source>
        <dbReference type="SAM" id="Phobius"/>
    </source>
</evidence>
<dbReference type="Proteomes" id="UP000218181">
    <property type="component" value="Unassembled WGS sequence"/>
</dbReference>